<evidence type="ECO:0000313" key="1">
    <source>
        <dbReference type="EMBL" id="GMF22547.1"/>
    </source>
</evidence>
<sequence length="373" mass="40902">MQYKDDNVTVLSVRLGRDSGKGFVSMAASVGLVAPERSIAIKTSVKTQSTYLPSRDSMSVERRSIYVDSIGYGSSESDGDSTDNSYTDTAMTRSQAQFAMASSSTGYTKPTYVATTSTINATNTIKSTYVNWVGTALDTSSTTACYREAHVANACPMEFDSSGTCWHDARTRIRSNMWHEFLDVALQHCAAGARISGYLARDVGLQRTGCEISITQVDVDAPEHCNYFPHTSALVPVITVVDPIAAGKGSAGVLPLQPLSFASKKFQRAFERTKQSEPARFARFPRERENISVIRDFLLAHEMDALTYEPSEGLQDGDEKSDVMNEDVNAADGSKQFAYPLEDGMKHYNDAQSRREYLSTLRRKAAASKQMLG</sequence>
<dbReference type="EMBL" id="BSXW01000444">
    <property type="protein sequence ID" value="GMF22547.1"/>
    <property type="molecule type" value="Genomic_DNA"/>
</dbReference>
<comment type="caution">
    <text evidence="1">The sequence shown here is derived from an EMBL/GenBank/DDBJ whole genome shotgun (WGS) entry which is preliminary data.</text>
</comment>
<dbReference type="OrthoDB" id="19014at2759"/>
<organism evidence="1 2">
    <name type="scientific">Phytophthora lilii</name>
    <dbReference type="NCBI Taxonomy" id="2077276"/>
    <lineage>
        <taxon>Eukaryota</taxon>
        <taxon>Sar</taxon>
        <taxon>Stramenopiles</taxon>
        <taxon>Oomycota</taxon>
        <taxon>Peronosporomycetes</taxon>
        <taxon>Peronosporales</taxon>
        <taxon>Peronosporaceae</taxon>
        <taxon>Phytophthora</taxon>
    </lineage>
</organism>
<evidence type="ECO:0000313" key="2">
    <source>
        <dbReference type="Proteomes" id="UP001165083"/>
    </source>
</evidence>
<name>A0A9W6TUD3_9STRA</name>
<dbReference type="AlphaFoldDB" id="A0A9W6TUD3"/>
<proteinExistence type="predicted"/>
<keyword evidence="2" id="KW-1185">Reference proteome</keyword>
<dbReference type="Proteomes" id="UP001165083">
    <property type="component" value="Unassembled WGS sequence"/>
</dbReference>
<gene>
    <name evidence="1" type="ORF">Plil01_000900700</name>
</gene>
<accession>A0A9W6TUD3</accession>
<reference evidence="1" key="1">
    <citation type="submission" date="2023-04" db="EMBL/GenBank/DDBJ databases">
        <title>Phytophthora lilii NBRC 32176.</title>
        <authorList>
            <person name="Ichikawa N."/>
            <person name="Sato H."/>
            <person name="Tonouchi N."/>
        </authorList>
    </citation>
    <scope>NUCLEOTIDE SEQUENCE</scope>
    <source>
        <strain evidence="1">NBRC 32176</strain>
    </source>
</reference>
<protein>
    <submittedName>
        <fullName evidence="1">Unnamed protein product</fullName>
    </submittedName>
</protein>